<evidence type="ECO:0000313" key="1">
    <source>
        <dbReference type="EMBL" id="KAI3706318.1"/>
    </source>
</evidence>
<dbReference type="EMBL" id="CM042054">
    <property type="protein sequence ID" value="KAI3706318.1"/>
    <property type="molecule type" value="Genomic_DNA"/>
</dbReference>
<protein>
    <submittedName>
        <fullName evidence="1">Uncharacterized protein</fullName>
    </submittedName>
</protein>
<reference evidence="1 2" key="2">
    <citation type="journal article" date="2022" name="Mol. Ecol. Resour.">
        <title>The genomes of chicory, endive, great burdock and yacon provide insights into Asteraceae paleo-polyploidization history and plant inulin production.</title>
        <authorList>
            <person name="Fan W."/>
            <person name="Wang S."/>
            <person name="Wang H."/>
            <person name="Wang A."/>
            <person name="Jiang F."/>
            <person name="Liu H."/>
            <person name="Zhao H."/>
            <person name="Xu D."/>
            <person name="Zhang Y."/>
        </authorList>
    </citation>
    <scope>NUCLEOTIDE SEQUENCE [LARGE SCALE GENOMIC DNA]</scope>
    <source>
        <strain evidence="2">cv. Niubang</strain>
    </source>
</reference>
<reference evidence="2" key="1">
    <citation type="journal article" date="2022" name="Mol. Ecol. Resour.">
        <title>The genomes of chicory, endive, great burdock and yacon provide insights into Asteraceae palaeo-polyploidization history and plant inulin production.</title>
        <authorList>
            <person name="Fan W."/>
            <person name="Wang S."/>
            <person name="Wang H."/>
            <person name="Wang A."/>
            <person name="Jiang F."/>
            <person name="Liu H."/>
            <person name="Zhao H."/>
            <person name="Xu D."/>
            <person name="Zhang Y."/>
        </authorList>
    </citation>
    <scope>NUCLEOTIDE SEQUENCE [LARGE SCALE GENOMIC DNA]</scope>
    <source>
        <strain evidence="2">cv. Niubang</strain>
    </source>
</reference>
<sequence length="118" mass="13561">MTPYHFSKVAQTILPSFFASAHLQCGVYWSIILEKLSIRFHQPPKCILDNSDESKHGGTWLPGSVLNIAECCLLSTSEPNKENESVAIVWRDERFDNSEVNTMTLKELRHQVMYDFRS</sequence>
<comment type="caution">
    <text evidence="1">The sequence shown here is derived from an EMBL/GenBank/DDBJ whole genome shotgun (WGS) entry which is preliminary data.</text>
</comment>
<name>A0ACB9A8Y6_ARCLA</name>
<accession>A0ACB9A8Y6</accession>
<organism evidence="1 2">
    <name type="scientific">Arctium lappa</name>
    <name type="common">Greater burdock</name>
    <name type="synonym">Lappa major</name>
    <dbReference type="NCBI Taxonomy" id="4217"/>
    <lineage>
        <taxon>Eukaryota</taxon>
        <taxon>Viridiplantae</taxon>
        <taxon>Streptophyta</taxon>
        <taxon>Embryophyta</taxon>
        <taxon>Tracheophyta</taxon>
        <taxon>Spermatophyta</taxon>
        <taxon>Magnoliopsida</taxon>
        <taxon>eudicotyledons</taxon>
        <taxon>Gunneridae</taxon>
        <taxon>Pentapetalae</taxon>
        <taxon>asterids</taxon>
        <taxon>campanulids</taxon>
        <taxon>Asterales</taxon>
        <taxon>Asteraceae</taxon>
        <taxon>Carduoideae</taxon>
        <taxon>Cardueae</taxon>
        <taxon>Arctiinae</taxon>
        <taxon>Arctium</taxon>
    </lineage>
</organism>
<dbReference type="Proteomes" id="UP001055879">
    <property type="component" value="Linkage Group LG08"/>
</dbReference>
<gene>
    <name evidence="1" type="ORF">L6452_23971</name>
</gene>
<evidence type="ECO:0000313" key="2">
    <source>
        <dbReference type="Proteomes" id="UP001055879"/>
    </source>
</evidence>
<proteinExistence type="predicted"/>
<keyword evidence="2" id="KW-1185">Reference proteome</keyword>